<dbReference type="OrthoDB" id="7271084at2"/>
<dbReference type="InterPro" id="IPR021736">
    <property type="entry name" value="DUF3305"/>
</dbReference>
<dbReference type="Proteomes" id="UP000318483">
    <property type="component" value="Chromosome"/>
</dbReference>
<protein>
    <submittedName>
        <fullName evidence="1">DUF3305 domain-containing protein</fullName>
    </submittedName>
</protein>
<proteinExistence type="predicted"/>
<keyword evidence="2" id="KW-1185">Reference proteome</keyword>
<dbReference type="EMBL" id="CP042261">
    <property type="protein sequence ID" value="QDY69798.1"/>
    <property type="molecule type" value="Genomic_DNA"/>
</dbReference>
<dbReference type="AlphaFoldDB" id="A0A5B8IYW4"/>
<sequence>MPSIEQRETSLPVGVIVEKRRSNHPWMDWGWKPVEVFHALDLSLARWTVMHSADDLTRYYAGFTTVALHRKDSEALRLNLMLNTPEIYVALAPQTDEPGFPWKLKGVTASSYDAQDWLDGDSLLVEKLPMPDPVAAFIQAFVEHHHIDMPFKKRKRDRLDIEEQKFGKHPVFTPLTRQ</sequence>
<evidence type="ECO:0000313" key="1">
    <source>
        <dbReference type="EMBL" id="QDY69798.1"/>
    </source>
</evidence>
<reference evidence="1 2" key="1">
    <citation type="submission" date="2019-07" db="EMBL/GenBank/DDBJ databases">
        <title>Litoreibacter alkalisoli sp. nov., isolated from saline-alkaline soil.</title>
        <authorList>
            <person name="Wang S."/>
            <person name="Xu L."/>
            <person name="Xing Y.-T."/>
            <person name="Sun J.-Q."/>
        </authorList>
    </citation>
    <scope>NUCLEOTIDE SEQUENCE [LARGE SCALE GENOMIC DNA]</scope>
    <source>
        <strain evidence="1 2">LN3S51</strain>
    </source>
</reference>
<dbReference type="KEGG" id="lit:FPZ52_09310"/>
<gene>
    <name evidence="1" type="ORF">FPZ52_09310</name>
</gene>
<dbReference type="RefSeq" id="WP_146365175.1">
    <property type="nucleotide sequence ID" value="NZ_CP042261.1"/>
</dbReference>
<organism evidence="1 2">
    <name type="scientific">Qingshengfaniella alkalisoli</name>
    <dbReference type="NCBI Taxonomy" id="2599296"/>
    <lineage>
        <taxon>Bacteria</taxon>
        <taxon>Pseudomonadati</taxon>
        <taxon>Pseudomonadota</taxon>
        <taxon>Alphaproteobacteria</taxon>
        <taxon>Rhodobacterales</taxon>
        <taxon>Paracoccaceae</taxon>
        <taxon>Qingshengfaniella</taxon>
    </lineage>
</organism>
<dbReference type="Pfam" id="PF11749">
    <property type="entry name" value="DUF3305"/>
    <property type="match status" value="1"/>
</dbReference>
<evidence type="ECO:0000313" key="2">
    <source>
        <dbReference type="Proteomes" id="UP000318483"/>
    </source>
</evidence>
<name>A0A5B8IYW4_9RHOB</name>
<accession>A0A5B8IYW4</accession>